<organism evidence="1 2">
    <name type="scientific">Thermomonospora umbrina</name>
    <dbReference type="NCBI Taxonomy" id="111806"/>
    <lineage>
        <taxon>Bacteria</taxon>
        <taxon>Bacillati</taxon>
        <taxon>Actinomycetota</taxon>
        <taxon>Actinomycetes</taxon>
        <taxon>Streptosporangiales</taxon>
        <taxon>Thermomonosporaceae</taxon>
        <taxon>Thermomonospora</taxon>
    </lineage>
</organism>
<evidence type="ECO:0000313" key="1">
    <source>
        <dbReference type="EMBL" id="REE98761.1"/>
    </source>
</evidence>
<evidence type="ECO:0000313" key="2">
    <source>
        <dbReference type="Proteomes" id="UP000256661"/>
    </source>
</evidence>
<protein>
    <submittedName>
        <fullName evidence="1">Uncharacterized protein</fullName>
    </submittedName>
</protein>
<dbReference type="EMBL" id="QTTT01000001">
    <property type="protein sequence ID" value="REE98761.1"/>
    <property type="molecule type" value="Genomic_DNA"/>
</dbReference>
<comment type="caution">
    <text evidence="1">The sequence shown here is derived from an EMBL/GenBank/DDBJ whole genome shotgun (WGS) entry which is preliminary data.</text>
</comment>
<accession>A0A3D9T4M4</accession>
<gene>
    <name evidence="1" type="ORF">DFJ69_4257</name>
</gene>
<dbReference type="AlphaFoldDB" id="A0A3D9T4M4"/>
<proteinExistence type="predicted"/>
<reference evidence="1 2" key="1">
    <citation type="submission" date="2018-08" db="EMBL/GenBank/DDBJ databases">
        <title>Sequencing the genomes of 1000 actinobacteria strains.</title>
        <authorList>
            <person name="Klenk H.-P."/>
        </authorList>
    </citation>
    <scope>NUCLEOTIDE SEQUENCE [LARGE SCALE GENOMIC DNA]</scope>
    <source>
        <strain evidence="1 2">DSM 43927</strain>
    </source>
</reference>
<sequence length="123" mass="13041">MVCSPVISMMRKSATWATPYPGPHAVASESPALTLSFTSPTLPQGCDVHGGDQPFGTARQAYSGVQARVVTRLRDIARTTQRVQEEGQGWRVGEGTFVAPIALTAQMSAANGGAGPYPWRQPV</sequence>
<keyword evidence="2" id="KW-1185">Reference proteome</keyword>
<dbReference type="Proteomes" id="UP000256661">
    <property type="component" value="Unassembled WGS sequence"/>
</dbReference>
<name>A0A3D9T4M4_9ACTN</name>